<sequence>MKHAISCCLLGIGLTAAASGTYAETTLRLGHLWPAQSAVNKDLIEAWANQVEEDAGGALDVEIYPSQTLSNASSAYESVVNGIADITVTLQGYTAGRFPLSEIVQLPGVSASAPQGACILQSLYEEGALGGEYADSHPLFFFTTGPAPLHTRDTDVQTPADLEGLRIRTPSEVSSDMLESMGADPIGMPAPDIYTSLQRGVIDGLSLPWEAMKVFQVNELVNHHLDIPYYTGALMAIMNRDAYEALSPKAREAIDANSGMDWAERAGEVFYRLDREGKAQAREQGDTIHSVEDPLNDPQWSGPLKRGTERYLERLEERGIDNARAVYEQALALRDGKCAL</sequence>
<dbReference type="Proteomes" id="UP000295380">
    <property type="component" value="Unassembled WGS sequence"/>
</dbReference>
<dbReference type="EMBL" id="SOBR01000004">
    <property type="protein sequence ID" value="TDU21923.1"/>
    <property type="molecule type" value="Genomic_DNA"/>
</dbReference>
<feature type="signal peptide" evidence="3">
    <location>
        <begin position="1"/>
        <end position="23"/>
    </location>
</feature>
<evidence type="ECO:0000256" key="2">
    <source>
        <dbReference type="SAM" id="MobiDB-lite"/>
    </source>
</evidence>
<dbReference type="Gene3D" id="3.40.190.170">
    <property type="entry name" value="Bacterial extracellular solute-binding protein, family 7"/>
    <property type="match status" value="1"/>
</dbReference>
<name>A0A4R7NMB4_9GAMM</name>
<reference evidence="4 5" key="1">
    <citation type="submission" date="2019-03" db="EMBL/GenBank/DDBJ databases">
        <title>Genomic Encyclopedia of Type Strains, Phase IV (KMG-IV): sequencing the most valuable type-strain genomes for metagenomic binning, comparative biology and taxonomic classification.</title>
        <authorList>
            <person name="Goeker M."/>
        </authorList>
    </citation>
    <scope>NUCLEOTIDE SEQUENCE [LARGE SCALE GENOMIC DNA]</scope>
    <source>
        <strain evidence="4 5">DSM 6770</strain>
    </source>
</reference>
<dbReference type="GO" id="GO:0055085">
    <property type="term" value="P:transmembrane transport"/>
    <property type="evidence" value="ECO:0007669"/>
    <property type="project" value="InterPro"/>
</dbReference>
<dbReference type="CDD" id="cd13665">
    <property type="entry name" value="PBP2_TRAP_Dctp3_4"/>
    <property type="match status" value="1"/>
</dbReference>
<dbReference type="RefSeq" id="WP_133697333.1">
    <property type="nucleotide sequence ID" value="NZ_SOBR01000004.1"/>
</dbReference>
<evidence type="ECO:0000256" key="1">
    <source>
        <dbReference type="ARBA" id="ARBA00022729"/>
    </source>
</evidence>
<keyword evidence="1 3" id="KW-0732">Signal</keyword>
<proteinExistence type="predicted"/>
<dbReference type="NCBIfam" id="NF037995">
    <property type="entry name" value="TRAP_S1"/>
    <property type="match status" value="1"/>
</dbReference>
<dbReference type="InterPro" id="IPR018389">
    <property type="entry name" value="DctP_fam"/>
</dbReference>
<dbReference type="InterPro" id="IPR038404">
    <property type="entry name" value="TRAP_DctP_sf"/>
</dbReference>
<comment type="caution">
    <text evidence="4">The sequence shown here is derived from an EMBL/GenBank/DDBJ whole genome shotgun (WGS) entry which is preliminary data.</text>
</comment>
<evidence type="ECO:0000313" key="5">
    <source>
        <dbReference type="Proteomes" id="UP000295380"/>
    </source>
</evidence>
<dbReference type="Pfam" id="PF03480">
    <property type="entry name" value="DctP"/>
    <property type="match status" value="1"/>
</dbReference>
<feature type="compositionally biased region" description="Basic and acidic residues" evidence="2">
    <location>
        <begin position="281"/>
        <end position="292"/>
    </location>
</feature>
<accession>A0A4R7NMB4</accession>
<gene>
    <name evidence="4" type="ORF">C8E00_104103</name>
</gene>
<dbReference type="AlphaFoldDB" id="A0A4R7NMB4"/>
<protein>
    <submittedName>
        <fullName evidence="4">TRAP-type C4-dicarboxylate transport system substrate-binding protein</fullName>
    </submittedName>
</protein>
<evidence type="ECO:0000256" key="3">
    <source>
        <dbReference type="SAM" id="SignalP"/>
    </source>
</evidence>
<organism evidence="4 5">
    <name type="scientific">Chromohalobacter marismortui</name>
    <dbReference type="NCBI Taxonomy" id="42055"/>
    <lineage>
        <taxon>Bacteria</taxon>
        <taxon>Pseudomonadati</taxon>
        <taxon>Pseudomonadota</taxon>
        <taxon>Gammaproteobacteria</taxon>
        <taxon>Oceanospirillales</taxon>
        <taxon>Halomonadaceae</taxon>
        <taxon>Chromohalobacter</taxon>
    </lineage>
</organism>
<feature type="region of interest" description="Disordered" evidence="2">
    <location>
        <begin position="281"/>
        <end position="303"/>
    </location>
</feature>
<dbReference type="PANTHER" id="PTHR33376:SF15">
    <property type="entry name" value="BLL6794 PROTEIN"/>
    <property type="match status" value="1"/>
</dbReference>
<dbReference type="PANTHER" id="PTHR33376">
    <property type="match status" value="1"/>
</dbReference>
<feature type="chain" id="PRO_5020676356" evidence="3">
    <location>
        <begin position="24"/>
        <end position="340"/>
    </location>
</feature>
<evidence type="ECO:0000313" key="4">
    <source>
        <dbReference type="EMBL" id="TDU21923.1"/>
    </source>
</evidence>
<dbReference type="OrthoDB" id="9177965at2"/>
<keyword evidence="5" id="KW-1185">Reference proteome</keyword>